<keyword evidence="2" id="KW-1185">Reference proteome</keyword>
<evidence type="ECO:0000313" key="2">
    <source>
        <dbReference type="Proteomes" id="UP001359559"/>
    </source>
</evidence>
<name>A0AAN9P4T0_CLITE</name>
<accession>A0AAN9P4T0</accession>
<organism evidence="1 2">
    <name type="scientific">Clitoria ternatea</name>
    <name type="common">Butterfly pea</name>
    <dbReference type="NCBI Taxonomy" id="43366"/>
    <lineage>
        <taxon>Eukaryota</taxon>
        <taxon>Viridiplantae</taxon>
        <taxon>Streptophyta</taxon>
        <taxon>Embryophyta</taxon>
        <taxon>Tracheophyta</taxon>
        <taxon>Spermatophyta</taxon>
        <taxon>Magnoliopsida</taxon>
        <taxon>eudicotyledons</taxon>
        <taxon>Gunneridae</taxon>
        <taxon>Pentapetalae</taxon>
        <taxon>rosids</taxon>
        <taxon>fabids</taxon>
        <taxon>Fabales</taxon>
        <taxon>Fabaceae</taxon>
        <taxon>Papilionoideae</taxon>
        <taxon>50 kb inversion clade</taxon>
        <taxon>NPAAA clade</taxon>
        <taxon>indigoferoid/millettioid clade</taxon>
        <taxon>Phaseoleae</taxon>
        <taxon>Clitoria</taxon>
    </lineage>
</organism>
<dbReference type="AlphaFoldDB" id="A0AAN9P4T0"/>
<sequence>MLTQLLPLKLVSVACQDSRRRFWGGQVILPLAHTVEHEEGRDVIEIHKDVDCLFRGEERAVRKAKMEATKNSKNKLIRDKIIRRDTVERGKDITSVLEQEEILDETDKYVDIHKKIKVNMNASKEKVPDANLLQPSQAAQGHQLIRFLQPQGSLTTIDLISESESLRNQ</sequence>
<proteinExistence type="predicted"/>
<protein>
    <submittedName>
        <fullName evidence="1">Uncharacterized protein</fullName>
    </submittedName>
</protein>
<gene>
    <name evidence="1" type="ORF">RJT34_20146</name>
</gene>
<reference evidence="1 2" key="1">
    <citation type="submission" date="2024-01" db="EMBL/GenBank/DDBJ databases">
        <title>The genomes of 5 underutilized Papilionoideae crops provide insights into root nodulation and disease resistance.</title>
        <authorList>
            <person name="Yuan L."/>
        </authorList>
    </citation>
    <scope>NUCLEOTIDE SEQUENCE [LARGE SCALE GENOMIC DNA]</scope>
    <source>
        <strain evidence="1">LY-2023</strain>
        <tissue evidence="1">Leaf</tissue>
    </source>
</reference>
<dbReference type="EMBL" id="JAYKXN010000005">
    <property type="protein sequence ID" value="KAK7285377.1"/>
    <property type="molecule type" value="Genomic_DNA"/>
</dbReference>
<comment type="caution">
    <text evidence="1">The sequence shown here is derived from an EMBL/GenBank/DDBJ whole genome shotgun (WGS) entry which is preliminary data.</text>
</comment>
<dbReference type="Proteomes" id="UP001359559">
    <property type="component" value="Unassembled WGS sequence"/>
</dbReference>
<evidence type="ECO:0000313" key="1">
    <source>
        <dbReference type="EMBL" id="KAK7285377.1"/>
    </source>
</evidence>